<evidence type="ECO:0000313" key="3">
    <source>
        <dbReference type="Proteomes" id="UP000714380"/>
    </source>
</evidence>
<keyword evidence="1" id="KW-0732">Signal</keyword>
<feature type="signal peptide" evidence="1">
    <location>
        <begin position="1"/>
        <end position="25"/>
    </location>
</feature>
<dbReference type="Gene3D" id="3.15.10.40">
    <property type="entry name" value="Uncharacterised protein PF07273, DUF1439"/>
    <property type="match status" value="1"/>
</dbReference>
<proteinExistence type="predicted"/>
<name>A0ABS7ZQT3_9GAMM</name>
<dbReference type="EMBL" id="JAEDAH010000052">
    <property type="protein sequence ID" value="MCA6064069.1"/>
    <property type="molecule type" value="Genomic_DNA"/>
</dbReference>
<dbReference type="RefSeq" id="WP_225674685.1">
    <property type="nucleotide sequence ID" value="NZ_JAEDAH010000052.1"/>
</dbReference>
<dbReference type="Proteomes" id="UP000714380">
    <property type="component" value="Unassembled WGS sequence"/>
</dbReference>
<dbReference type="InterPro" id="IPR010835">
    <property type="entry name" value="DUF1439"/>
</dbReference>
<keyword evidence="3" id="KW-1185">Reference proteome</keyword>
<organism evidence="2 3">
    <name type="scientific">Thalassolituus marinus</name>
    <dbReference type="NCBI Taxonomy" id="671053"/>
    <lineage>
        <taxon>Bacteria</taxon>
        <taxon>Pseudomonadati</taxon>
        <taxon>Pseudomonadota</taxon>
        <taxon>Gammaproteobacteria</taxon>
        <taxon>Oceanospirillales</taxon>
        <taxon>Oceanospirillaceae</taxon>
        <taxon>Thalassolituus</taxon>
    </lineage>
</organism>
<evidence type="ECO:0000313" key="2">
    <source>
        <dbReference type="EMBL" id="MCA6064069.1"/>
    </source>
</evidence>
<gene>
    <name evidence="2" type="ORF">I9W95_10665</name>
</gene>
<reference evidence="2 3" key="1">
    <citation type="submission" date="2020-12" db="EMBL/GenBank/DDBJ databases">
        <title>Novel Thalassolituus-related marine hydrocarbonoclastic bacteria mediated algae-derived hydrocarbons mineralization in twilight zone of the northern South China Sea.</title>
        <authorList>
            <person name="Dong C."/>
        </authorList>
    </citation>
    <scope>NUCLEOTIDE SEQUENCE [LARGE SCALE GENOMIC DNA]</scope>
    <source>
        <strain evidence="2 3">IMCC1826</strain>
    </source>
</reference>
<dbReference type="Pfam" id="PF07273">
    <property type="entry name" value="DUF1439"/>
    <property type="match status" value="1"/>
</dbReference>
<accession>A0ABS7ZQT3</accession>
<evidence type="ECO:0000256" key="1">
    <source>
        <dbReference type="SAM" id="SignalP"/>
    </source>
</evidence>
<protein>
    <submittedName>
        <fullName evidence="2">DUF1439 domain-containing protein</fullName>
    </submittedName>
</protein>
<feature type="chain" id="PRO_5047331219" evidence="1">
    <location>
        <begin position="26"/>
        <end position="179"/>
    </location>
</feature>
<comment type="caution">
    <text evidence="2">The sequence shown here is derived from an EMBL/GenBank/DDBJ whole genome shotgun (WGS) entry which is preliminary data.</text>
</comment>
<sequence length="179" mass="20174">MKIFPSVIRTSTLFASLLLASWAQAYDIRLSEAQLQQELDARMPLTQQQGIFTLILSEPLLELPDGEQRIRIHSNARVITSFGLQSRGKLTVDGKVRYEKSNYSFYLDEPRVLSLQIEGIPPSAEPQLIQLAQQAITPALKDQPVYTLSDQDMTQAMARMMLQSVTIHDDAILLKLNAF</sequence>